<evidence type="ECO:0000313" key="5">
    <source>
        <dbReference type="EMBL" id="OCS92531.1"/>
    </source>
</evidence>
<dbReference type="Proteomes" id="UP000093482">
    <property type="component" value="Unassembled WGS sequence"/>
</dbReference>
<dbReference type="SUPFAM" id="SSF53474">
    <property type="entry name" value="alpha/beta-Hydrolases"/>
    <property type="match status" value="1"/>
</dbReference>
<evidence type="ECO:0000313" key="6">
    <source>
        <dbReference type="Proteomes" id="UP000093482"/>
    </source>
</evidence>
<feature type="active site" evidence="3">
    <location>
        <position position="156"/>
    </location>
</feature>
<organism evidence="5 6">
    <name type="scientific">Caryophanon latum</name>
    <dbReference type="NCBI Taxonomy" id="33977"/>
    <lineage>
        <taxon>Bacteria</taxon>
        <taxon>Bacillati</taxon>
        <taxon>Bacillota</taxon>
        <taxon>Bacilli</taxon>
        <taxon>Bacillales</taxon>
        <taxon>Caryophanaceae</taxon>
        <taxon>Caryophanon</taxon>
    </lineage>
</organism>
<evidence type="ECO:0000256" key="2">
    <source>
        <dbReference type="ARBA" id="ARBA00022801"/>
    </source>
</evidence>
<keyword evidence="2" id="KW-0378">Hydrolase</keyword>
<gene>
    <name evidence="5" type="ORF">A6K76_06515</name>
</gene>
<evidence type="ECO:0000259" key="4">
    <source>
        <dbReference type="Pfam" id="PF07859"/>
    </source>
</evidence>
<dbReference type="InterPro" id="IPR050300">
    <property type="entry name" value="GDXG_lipolytic_enzyme"/>
</dbReference>
<dbReference type="RefSeq" id="WP_066462373.1">
    <property type="nucleotide sequence ID" value="NZ_MATO01000015.1"/>
</dbReference>
<dbReference type="InterPro" id="IPR029058">
    <property type="entry name" value="AB_hydrolase_fold"/>
</dbReference>
<feature type="domain" description="Alpha/beta hydrolase fold-3" evidence="4">
    <location>
        <begin position="80"/>
        <end position="287"/>
    </location>
</feature>
<protein>
    <recommendedName>
        <fullName evidence="4">Alpha/beta hydrolase fold-3 domain-containing protein</fullName>
    </recommendedName>
</protein>
<dbReference type="PANTHER" id="PTHR48081:SF6">
    <property type="entry name" value="PEPTIDASE S9 PROLYL OLIGOPEPTIDASE CATALYTIC DOMAIN-CONTAINING PROTEIN"/>
    <property type="match status" value="1"/>
</dbReference>
<evidence type="ECO:0000256" key="3">
    <source>
        <dbReference type="PROSITE-ProRule" id="PRU10038"/>
    </source>
</evidence>
<dbReference type="AlphaFoldDB" id="A0A1C0YZF7"/>
<dbReference type="Pfam" id="PF07859">
    <property type="entry name" value="Abhydrolase_3"/>
    <property type="match status" value="1"/>
</dbReference>
<proteinExistence type="inferred from homology"/>
<accession>A0A1C0YZF7</accession>
<dbReference type="PROSITE" id="PS01174">
    <property type="entry name" value="LIPASE_GDXG_SER"/>
    <property type="match status" value="1"/>
</dbReference>
<name>A0A1C0YZF7_9BACL</name>
<dbReference type="Gene3D" id="3.40.50.1820">
    <property type="entry name" value="alpha/beta hydrolase"/>
    <property type="match status" value="1"/>
</dbReference>
<dbReference type="EMBL" id="MATO01000015">
    <property type="protein sequence ID" value="OCS92531.1"/>
    <property type="molecule type" value="Genomic_DNA"/>
</dbReference>
<sequence>MKKRIAGLAIAAAAYCYLSPKPASYIVRAAFKNGLATAPPNFHTLRAHYSVNRNLRYRSHFSMNTYDLFVNRTKQQKPLIIWVHGGAYVGGDKEDVAIYASMLAANGFDVVTMNYALAPEATYPTPLLQLAELYTHIVTHHADTVTINNIFFAGDSAGAQIAAQFVVSQLDESYAKKITVPQVVPPASIAGTILCCGPYDLAQLDTLSSKKWLAALLHRAGWAYMNDRHWQTSTNTANASLIGHIPPNFPPTFLTDGNAFTFTSHTQALAQELADKQIEHDVVLYDEADAQLLHEYQFLLDTPHAQQTFERLVTFLTRYCRN</sequence>
<dbReference type="GO" id="GO:0016787">
    <property type="term" value="F:hydrolase activity"/>
    <property type="evidence" value="ECO:0007669"/>
    <property type="project" value="UniProtKB-KW"/>
</dbReference>
<comment type="similarity">
    <text evidence="1">Belongs to the 'GDXG' lipolytic enzyme family.</text>
</comment>
<comment type="caution">
    <text evidence="5">The sequence shown here is derived from an EMBL/GenBank/DDBJ whole genome shotgun (WGS) entry which is preliminary data.</text>
</comment>
<reference evidence="5 6" key="1">
    <citation type="submission" date="2016-07" db="EMBL/GenBank/DDBJ databases">
        <title>Caryophanon latum genome sequencing.</title>
        <authorList>
            <person name="Verma A."/>
            <person name="Pal Y."/>
            <person name="Krishnamurthi S."/>
        </authorList>
    </citation>
    <scope>NUCLEOTIDE SEQUENCE [LARGE SCALE GENOMIC DNA]</scope>
    <source>
        <strain evidence="5 6">DSM 14151</strain>
    </source>
</reference>
<dbReference type="PANTHER" id="PTHR48081">
    <property type="entry name" value="AB HYDROLASE SUPERFAMILY PROTEIN C4A8.06C"/>
    <property type="match status" value="1"/>
</dbReference>
<dbReference type="InterPro" id="IPR013094">
    <property type="entry name" value="AB_hydrolase_3"/>
</dbReference>
<dbReference type="OrthoDB" id="9815425at2"/>
<evidence type="ECO:0000256" key="1">
    <source>
        <dbReference type="ARBA" id="ARBA00010515"/>
    </source>
</evidence>
<dbReference type="InterPro" id="IPR033140">
    <property type="entry name" value="Lipase_GDXG_put_SER_AS"/>
</dbReference>
<keyword evidence="6" id="KW-1185">Reference proteome</keyword>